<dbReference type="PANTHER" id="PTHR43272">
    <property type="entry name" value="LONG-CHAIN-FATTY-ACID--COA LIGASE"/>
    <property type="match status" value="1"/>
</dbReference>
<dbReference type="SUPFAM" id="SSF56801">
    <property type="entry name" value="Acetyl-CoA synthetase-like"/>
    <property type="match status" value="1"/>
</dbReference>
<keyword evidence="4" id="KW-0436">Ligase</keyword>
<name>A0A9W3PCM0_BURCE</name>
<keyword evidence="1" id="KW-0547">Nucleotide-binding</keyword>
<dbReference type="Pfam" id="PF23562">
    <property type="entry name" value="AMP-binding_C_3"/>
    <property type="match status" value="1"/>
</dbReference>
<reference evidence="4 5" key="1">
    <citation type="journal article" date="2012" name="J. Bacteriol.">
        <title>Complete Genome Sequence of Burkholderia sp. Strain GG4, a Betaproteobacterium That Reduces 3-Oxo-N-Acylhomoserine Lactones and Produces Different N-Acylhomoserine Lactones.</title>
        <authorList>
            <person name="Hong K.W."/>
            <person name="Koh C.L."/>
            <person name="Sam C.K."/>
            <person name="Yin W.F."/>
            <person name="Chan K.G."/>
        </authorList>
    </citation>
    <scope>NUCLEOTIDE SEQUENCE [LARGE SCALE GENOMIC DNA]</scope>
    <source>
        <strain evidence="4 5">GG4</strain>
    </source>
</reference>
<organism evidence="4 5">
    <name type="scientific">Burkholderia cepacia GG4</name>
    <dbReference type="NCBI Taxonomy" id="1009846"/>
    <lineage>
        <taxon>Bacteria</taxon>
        <taxon>Pseudomonadati</taxon>
        <taxon>Pseudomonadota</taxon>
        <taxon>Betaproteobacteria</taxon>
        <taxon>Burkholderiales</taxon>
        <taxon>Burkholderiaceae</taxon>
        <taxon>Burkholderia</taxon>
        <taxon>Burkholderia cepacia complex</taxon>
    </lineage>
</organism>
<dbReference type="GO" id="GO:0004467">
    <property type="term" value="F:long-chain fatty acid-CoA ligase activity"/>
    <property type="evidence" value="ECO:0007669"/>
    <property type="project" value="TreeGrafter"/>
</dbReference>
<dbReference type="InterPro" id="IPR000873">
    <property type="entry name" value="AMP-dep_synth/lig_dom"/>
</dbReference>
<dbReference type="AlphaFoldDB" id="A0A9W3PCM0"/>
<dbReference type="KEGG" id="bct:GEM_5357"/>
<accession>A0A9W3PCM0</accession>
<dbReference type="Pfam" id="PF00501">
    <property type="entry name" value="AMP-binding"/>
    <property type="match status" value="1"/>
</dbReference>
<evidence type="ECO:0000313" key="5">
    <source>
        <dbReference type="Proteomes" id="UP000032866"/>
    </source>
</evidence>
<dbReference type="InterPro" id="IPR042099">
    <property type="entry name" value="ANL_N_sf"/>
</dbReference>
<protein>
    <submittedName>
        <fullName evidence="4">AMP-dependent synthetase and ligase</fullName>
    </submittedName>
</protein>
<dbReference type="EMBL" id="CP003775">
    <property type="protein sequence ID" value="AFQ51741.1"/>
    <property type="molecule type" value="Genomic_DNA"/>
</dbReference>
<dbReference type="Gene3D" id="3.40.50.12780">
    <property type="entry name" value="N-terminal domain of ligase-like"/>
    <property type="match status" value="1"/>
</dbReference>
<proteinExistence type="predicted"/>
<evidence type="ECO:0000259" key="3">
    <source>
        <dbReference type="Pfam" id="PF00501"/>
    </source>
</evidence>
<evidence type="ECO:0000256" key="1">
    <source>
        <dbReference type="ARBA" id="ARBA00022741"/>
    </source>
</evidence>
<dbReference type="InterPro" id="IPR020845">
    <property type="entry name" value="AMP-binding_CS"/>
</dbReference>
<dbReference type="GO" id="GO:0016020">
    <property type="term" value="C:membrane"/>
    <property type="evidence" value="ECO:0007669"/>
    <property type="project" value="TreeGrafter"/>
</dbReference>
<dbReference type="PANTHER" id="PTHR43272:SF33">
    <property type="entry name" value="AMP-BINDING DOMAIN-CONTAINING PROTEIN-RELATED"/>
    <property type="match status" value="1"/>
</dbReference>
<gene>
    <name evidence="4" type="ORF">GEM_5357</name>
</gene>
<dbReference type="PROSITE" id="PS00455">
    <property type="entry name" value="AMP_BINDING"/>
    <property type="match status" value="1"/>
</dbReference>
<feature type="domain" description="AMP-dependent synthetase/ligase" evidence="3">
    <location>
        <begin position="33"/>
        <end position="393"/>
    </location>
</feature>
<keyword evidence="2" id="KW-0067">ATP-binding</keyword>
<evidence type="ECO:0000313" key="4">
    <source>
        <dbReference type="EMBL" id="AFQ51741.1"/>
    </source>
</evidence>
<evidence type="ECO:0000256" key="2">
    <source>
        <dbReference type="ARBA" id="ARBA00022840"/>
    </source>
</evidence>
<dbReference type="GO" id="GO:0005524">
    <property type="term" value="F:ATP binding"/>
    <property type="evidence" value="ECO:0007669"/>
    <property type="project" value="UniProtKB-KW"/>
</dbReference>
<dbReference type="Proteomes" id="UP000032866">
    <property type="component" value="Chromosome 2"/>
</dbReference>
<sequence length="564" mass="61669">MTLPDDATVLERFIAWESERRHHTYLTQPGPDGSVVDYSWGEVGDQARRAAAYLVSLGLPRGSRIALLGRNSAHWIVADLAIMMAGMVSVPLYPAFSAESVRYVLGHSEAKLLLLGKLDGINDNWANIRESLPADLQQAALPLSPRRDLLQWSEILAAHAPLADVQLPALDEPATIVYTSGTTGQPKGVVLSHGSLAAAYLSMLRSGHWDTRQTARGFSYLPLAHAAERAAVEVASLAFGYRVFFADSLATFVDDLKRARPTVFFSVPRLWTKFHLGINEKLAPRTQRWLFAVPVVGRIVKRRILRELGLDQVRLAFTSSAPLPDSLMRWYRDLGLELLDVYGMTENFAISHANLPGCPRLGSVGRPQVGVAARIGAGGEIEVKSPTQMLGYYKEPELTARLTTADGYFRTGDCGEIDADGFLRITGRIKDAFKTLKGEYVAPAPIEQQLATHPLLEAVCVAGAGLAMPFALLMPSADTRMAVAAGRLDRAVLTREFAVLRERVNAGASAHERLQFLVIVKDTWTAENALLTPTLKIRRGAIEGRYAQCAGEWAALGQPVVWET</sequence>